<reference evidence="5 6" key="1">
    <citation type="journal article" date="2015" name="Appl. Environ. Microbiol.">
        <title>The Geoglobus acetivorans genome: Fe(III) reduction, acetate utilization, autotrophic growth, and degradation of aromatic compounds in a hyperthermophilic archaeon.</title>
        <authorList>
            <person name="Mardanov A.V."/>
            <person name="Slododkina G.B."/>
            <person name="Slobodkin A.I."/>
            <person name="Beletsky A.V."/>
            <person name="Gavrilov S.N."/>
            <person name="Kublanov I.V."/>
            <person name="Bonch-Osmolovskaya E.A."/>
            <person name="Skryabin K.G."/>
            <person name="Ravin N.V."/>
        </authorList>
    </citation>
    <scope>NUCLEOTIDE SEQUENCE [LARGE SCALE GENOMIC DNA]</scope>
    <source>
        <strain evidence="5 6">SBH6</strain>
    </source>
</reference>
<dbReference type="PIRSF" id="PIRSF016210">
    <property type="entry name" value="UCP016210"/>
    <property type="match status" value="1"/>
</dbReference>
<dbReference type="PANTHER" id="PTHR34667">
    <property type="entry name" value="D-AMINOACYL-TRNA DEACYLASE"/>
    <property type="match status" value="1"/>
</dbReference>
<dbReference type="KEGG" id="gac:GACE_0122"/>
<evidence type="ECO:0000313" key="6">
    <source>
        <dbReference type="Proteomes" id="UP000030624"/>
    </source>
</evidence>
<evidence type="ECO:0000256" key="3">
    <source>
        <dbReference type="ARBA" id="ARBA00022833"/>
    </source>
</evidence>
<comment type="function">
    <text evidence="4">D-aminoacyl-tRNA deacylase with broad substrate specificity. By recycling D-aminoacyl-tRNA to D-amino acids and free tRNA molecules, this enzyme counteracts the toxicity associated with the formation of D-aminoacyl-tRNA entities in vivo.</text>
</comment>
<dbReference type="GeneID" id="24796723"/>
<evidence type="ECO:0000313" key="5">
    <source>
        <dbReference type="EMBL" id="AIY89179.1"/>
    </source>
</evidence>
<dbReference type="PANTHER" id="PTHR34667:SF1">
    <property type="entry name" value="D-AMINOACYL-TRNA DEACYLASE"/>
    <property type="match status" value="1"/>
</dbReference>
<gene>
    <name evidence="4" type="primary">dtdA</name>
    <name evidence="5" type="ORF">GACE_0122</name>
</gene>
<accession>A0A0A7GAZ2</accession>
<evidence type="ECO:0000256" key="4">
    <source>
        <dbReference type="HAMAP-Rule" id="MF_00562"/>
    </source>
</evidence>
<dbReference type="NCBIfam" id="NF003072">
    <property type="entry name" value="PRK03995.1-4"/>
    <property type="match status" value="1"/>
</dbReference>
<evidence type="ECO:0000256" key="1">
    <source>
        <dbReference type="ARBA" id="ARBA00022723"/>
    </source>
</evidence>
<dbReference type="AlphaFoldDB" id="A0A0A7GAZ2"/>
<dbReference type="GO" id="GO:0051499">
    <property type="term" value="F:D-aminoacyl-tRNA deacylase activity"/>
    <property type="evidence" value="ECO:0007669"/>
    <property type="project" value="UniProtKB-UniRule"/>
</dbReference>
<keyword evidence="2 4" id="KW-0378">Hydrolase</keyword>
<keyword evidence="1 4" id="KW-0479">Metal-binding</keyword>
<comment type="similarity">
    <text evidence="4">Belongs to the DtdA deacylase family.</text>
</comment>
<name>A0A0A7GAZ2_GEOAI</name>
<evidence type="ECO:0000256" key="2">
    <source>
        <dbReference type="ARBA" id="ARBA00022801"/>
    </source>
</evidence>
<dbReference type="GO" id="GO:0019478">
    <property type="term" value="P:D-amino acid catabolic process"/>
    <property type="evidence" value="ECO:0007669"/>
    <property type="project" value="UniProtKB-UniRule"/>
</dbReference>
<comment type="catalytic activity">
    <reaction evidence="4">
        <text>a D-aminoacyl-tRNA + H2O = a tRNA + a D-alpha-amino acid + H(+)</text>
        <dbReference type="Rhea" id="RHEA:13953"/>
        <dbReference type="Rhea" id="RHEA-COMP:10123"/>
        <dbReference type="Rhea" id="RHEA-COMP:10124"/>
        <dbReference type="ChEBI" id="CHEBI:15377"/>
        <dbReference type="ChEBI" id="CHEBI:15378"/>
        <dbReference type="ChEBI" id="CHEBI:59871"/>
        <dbReference type="ChEBI" id="CHEBI:78442"/>
        <dbReference type="ChEBI" id="CHEBI:79333"/>
        <dbReference type="EC" id="3.1.1.96"/>
    </reaction>
</comment>
<comment type="cofactor">
    <cofactor evidence="4">
        <name>Zn(2+)</name>
        <dbReference type="ChEBI" id="CHEBI:29105"/>
    </cofactor>
    <text evidence="4">Binds 2 Zn(2+) ions per subunit.</text>
</comment>
<dbReference type="HOGENOM" id="CLU_056464_1_0_2"/>
<comment type="subunit">
    <text evidence="4">Monomer.</text>
</comment>
<dbReference type="EMBL" id="CP009552">
    <property type="protein sequence ID" value="AIY89179.1"/>
    <property type="molecule type" value="Genomic_DNA"/>
</dbReference>
<dbReference type="Gene3D" id="3.40.50.10700">
    <property type="entry name" value="AF0625-like"/>
    <property type="match status" value="1"/>
</dbReference>
<dbReference type="GO" id="GO:0106026">
    <property type="term" value="F:Gly-tRNA(Ala) deacylase activity"/>
    <property type="evidence" value="ECO:0007669"/>
    <property type="project" value="RHEA"/>
</dbReference>
<keyword evidence="3 4" id="KW-0862">Zinc</keyword>
<dbReference type="GO" id="GO:0008270">
    <property type="term" value="F:zinc ion binding"/>
    <property type="evidence" value="ECO:0007669"/>
    <property type="project" value="UniProtKB-UniRule"/>
</dbReference>
<dbReference type="STRING" id="565033.GACE_0122"/>
<dbReference type="EC" id="3.1.1.96" evidence="4"/>
<dbReference type="SUPFAM" id="SSF142535">
    <property type="entry name" value="AF0625-like"/>
    <property type="match status" value="1"/>
</dbReference>
<dbReference type="RefSeq" id="WP_048090312.1">
    <property type="nucleotide sequence ID" value="NZ_CP009552.1"/>
</dbReference>
<organism evidence="5 6">
    <name type="scientific">Geoglobus acetivorans</name>
    <dbReference type="NCBI Taxonomy" id="565033"/>
    <lineage>
        <taxon>Archaea</taxon>
        <taxon>Methanobacteriati</taxon>
        <taxon>Methanobacteriota</taxon>
        <taxon>Archaeoglobi</taxon>
        <taxon>Archaeoglobales</taxon>
        <taxon>Archaeoglobaceae</taxon>
        <taxon>Geoglobus</taxon>
    </lineage>
</organism>
<dbReference type="Gene3D" id="3.40.630.50">
    <property type="entry name" value="AF0625-like"/>
    <property type="match status" value="1"/>
</dbReference>
<proteinExistence type="inferred from homology"/>
<dbReference type="Pfam" id="PF04414">
    <property type="entry name" value="tRNA_deacylase"/>
    <property type="match status" value="1"/>
</dbReference>
<dbReference type="InterPro" id="IPR007508">
    <property type="entry name" value="DtdA"/>
</dbReference>
<comment type="catalytic activity">
    <reaction evidence="4">
        <text>glycyl-tRNA(Ala) + H2O = tRNA(Ala) + glycine + H(+)</text>
        <dbReference type="Rhea" id="RHEA:53744"/>
        <dbReference type="Rhea" id="RHEA-COMP:9657"/>
        <dbReference type="Rhea" id="RHEA-COMP:13640"/>
        <dbReference type="ChEBI" id="CHEBI:15377"/>
        <dbReference type="ChEBI" id="CHEBI:15378"/>
        <dbReference type="ChEBI" id="CHEBI:57305"/>
        <dbReference type="ChEBI" id="CHEBI:78442"/>
        <dbReference type="ChEBI" id="CHEBI:78522"/>
        <dbReference type="EC" id="3.1.1.96"/>
    </reaction>
</comment>
<dbReference type="HAMAP" id="MF_00562">
    <property type="entry name" value="Deacylase_DtdA"/>
    <property type="match status" value="1"/>
</dbReference>
<dbReference type="InterPro" id="IPR018033">
    <property type="entry name" value="Deacylase_DtdA_archaea"/>
</dbReference>
<protein>
    <recommendedName>
        <fullName evidence="4">D-aminoacyl-tRNA deacylase</fullName>
        <ecNumber evidence="4">3.1.1.96</ecNumber>
    </recommendedName>
</protein>
<dbReference type="Proteomes" id="UP000030624">
    <property type="component" value="Chromosome"/>
</dbReference>
<sequence length="276" mass="31027">MKLIVCSKEDLAGQNIKNVLLSTGDFDSKVVGDYVFHTSEKFAIVEVKERLIYCDNLDERLSKLVEFDEIVFASRHSSKDGRKIVTAHVSGNVGRADYGGLPYRLAKPAPVTMKNFSIAVSKKIPDTEYEFTLEATHHGPSEIKKPCAFYEIGSTEEEWKDEDIAHIVADAILEALDGENNWKVAVGVGGTHYVPRQTEIELNTVFAFAHNFPKYTFQDLTPEFLKYAIDLSNAEIIIFDEKSANSKVKQLIKEVAEMVGIEAIRSKEAKKFIWDT</sequence>
<dbReference type="eggNOG" id="arCOG01616">
    <property type="taxonomic scope" value="Archaea"/>
</dbReference>